<evidence type="ECO:0000313" key="3">
    <source>
        <dbReference type="Proteomes" id="UP000195402"/>
    </source>
</evidence>
<evidence type="ECO:0000313" key="2">
    <source>
        <dbReference type="EMBL" id="OVA20744.1"/>
    </source>
</evidence>
<dbReference type="GO" id="GO:0016020">
    <property type="term" value="C:membrane"/>
    <property type="evidence" value="ECO:0007669"/>
    <property type="project" value="TreeGrafter"/>
</dbReference>
<proteinExistence type="predicted"/>
<protein>
    <recommendedName>
        <fullName evidence="4">Transmembrane protein</fullName>
    </recommendedName>
</protein>
<accession>A0A200RDF0</accession>
<dbReference type="Proteomes" id="UP000195402">
    <property type="component" value="Unassembled WGS sequence"/>
</dbReference>
<gene>
    <name evidence="2" type="ORF">BVC80_887g27</name>
</gene>
<reference evidence="2 3" key="1">
    <citation type="journal article" date="2017" name="Mol. Plant">
        <title>The Genome of Medicinal Plant Macleaya cordata Provides New Insights into Benzylisoquinoline Alkaloids Metabolism.</title>
        <authorList>
            <person name="Liu X."/>
            <person name="Liu Y."/>
            <person name="Huang P."/>
            <person name="Ma Y."/>
            <person name="Qing Z."/>
            <person name="Tang Q."/>
            <person name="Cao H."/>
            <person name="Cheng P."/>
            <person name="Zheng Y."/>
            <person name="Yuan Z."/>
            <person name="Zhou Y."/>
            <person name="Liu J."/>
            <person name="Tang Z."/>
            <person name="Zhuo Y."/>
            <person name="Zhang Y."/>
            <person name="Yu L."/>
            <person name="Huang J."/>
            <person name="Yang P."/>
            <person name="Peng Q."/>
            <person name="Zhang J."/>
            <person name="Jiang W."/>
            <person name="Zhang Z."/>
            <person name="Lin K."/>
            <person name="Ro D.K."/>
            <person name="Chen X."/>
            <person name="Xiong X."/>
            <person name="Shang Y."/>
            <person name="Huang S."/>
            <person name="Zeng J."/>
        </authorList>
    </citation>
    <scope>NUCLEOTIDE SEQUENCE [LARGE SCALE GENOMIC DNA]</scope>
    <source>
        <strain evidence="3">cv. BLH2017</strain>
        <tissue evidence="2">Root</tissue>
    </source>
</reference>
<organism evidence="2 3">
    <name type="scientific">Macleaya cordata</name>
    <name type="common">Five-seeded plume-poppy</name>
    <name type="synonym">Bocconia cordata</name>
    <dbReference type="NCBI Taxonomy" id="56857"/>
    <lineage>
        <taxon>Eukaryota</taxon>
        <taxon>Viridiplantae</taxon>
        <taxon>Streptophyta</taxon>
        <taxon>Embryophyta</taxon>
        <taxon>Tracheophyta</taxon>
        <taxon>Spermatophyta</taxon>
        <taxon>Magnoliopsida</taxon>
        <taxon>Ranunculales</taxon>
        <taxon>Papaveraceae</taxon>
        <taxon>Papaveroideae</taxon>
        <taxon>Macleaya</taxon>
    </lineage>
</organism>
<name>A0A200RDF0_MACCD</name>
<dbReference type="FunCoup" id="A0A200RDF0">
    <property type="interactions" value="1"/>
</dbReference>
<evidence type="ECO:0000256" key="1">
    <source>
        <dbReference type="SAM" id="Phobius"/>
    </source>
</evidence>
<comment type="caution">
    <text evidence="2">The sequence shown here is derived from an EMBL/GenBank/DDBJ whole genome shotgun (WGS) entry which is preliminary data.</text>
</comment>
<dbReference type="AlphaFoldDB" id="A0A200RDF0"/>
<keyword evidence="1" id="KW-1133">Transmembrane helix</keyword>
<dbReference type="InParanoid" id="A0A200RDF0"/>
<dbReference type="OrthoDB" id="419711at2759"/>
<keyword evidence="3" id="KW-1185">Reference proteome</keyword>
<feature type="transmembrane region" description="Helical" evidence="1">
    <location>
        <begin position="291"/>
        <end position="311"/>
    </location>
</feature>
<feature type="transmembrane region" description="Helical" evidence="1">
    <location>
        <begin position="220"/>
        <end position="242"/>
    </location>
</feature>
<keyword evidence="1" id="KW-0472">Membrane</keyword>
<dbReference type="EMBL" id="MVGT01000057">
    <property type="protein sequence ID" value="OVA20744.1"/>
    <property type="molecule type" value="Genomic_DNA"/>
</dbReference>
<sequence length="330" mass="38219">MTTETNTLAYWLNWRFLLCAIWVLSPMVLASFLIWKYEGSKDSETDEEESLQETAGSLYEDEAWRTCLKEIHPAWLLAFRIISFITLSAFLVANIIVDGGGIFFYYTQWTFASVTIYFGLGSLLSIYGCYQYCTGAVGDCVGLDAERGTYVAPMHEENANECNITKSWVPDKQYYVRQTAGIWGYIFQIIFQMNAGAVILTDSVYWLILFPLLSENKDYTPTVFLIVMHSVNAVFLLGDAILNCLRFPWFRMAYFILWTGIFVIFQWVIHACVSMWWPYPFLDLSSSYAPLWYLAVAVMHLPSYAFFVLIIRMKHFLLSRWFPNSYQCTA</sequence>
<feature type="transmembrane region" description="Helical" evidence="1">
    <location>
        <begin position="103"/>
        <end position="124"/>
    </location>
</feature>
<feature type="transmembrane region" description="Helical" evidence="1">
    <location>
        <begin position="182"/>
        <end position="208"/>
    </location>
</feature>
<dbReference type="OMA" id="EHESGET"/>
<dbReference type="PANTHER" id="PTHR12242:SF22">
    <property type="entry name" value="OS02G0130600 PROTEIN"/>
    <property type="match status" value="1"/>
</dbReference>
<dbReference type="PANTHER" id="PTHR12242">
    <property type="entry name" value="OS02G0130600 PROTEIN-RELATED"/>
    <property type="match status" value="1"/>
</dbReference>
<keyword evidence="1" id="KW-0812">Transmembrane</keyword>
<feature type="transmembrane region" description="Helical" evidence="1">
    <location>
        <begin position="74"/>
        <end position="97"/>
    </location>
</feature>
<feature type="transmembrane region" description="Helical" evidence="1">
    <location>
        <begin position="12"/>
        <end position="35"/>
    </location>
</feature>
<evidence type="ECO:0008006" key="4">
    <source>
        <dbReference type="Google" id="ProtNLM"/>
    </source>
</evidence>
<feature type="transmembrane region" description="Helical" evidence="1">
    <location>
        <begin position="254"/>
        <end position="279"/>
    </location>
</feature>